<dbReference type="InterPro" id="IPR008929">
    <property type="entry name" value="Chondroitin_lyas"/>
</dbReference>
<feature type="domain" description="Heparinase II/III-like C-terminal" evidence="5">
    <location>
        <begin position="420"/>
        <end position="607"/>
    </location>
</feature>
<evidence type="ECO:0000313" key="8">
    <source>
        <dbReference type="Proteomes" id="UP000560658"/>
    </source>
</evidence>
<dbReference type="Proteomes" id="UP000560658">
    <property type="component" value="Unassembled WGS sequence"/>
</dbReference>
<evidence type="ECO:0000259" key="6">
    <source>
        <dbReference type="Pfam" id="PF16889"/>
    </source>
</evidence>
<dbReference type="Gene3D" id="1.50.10.100">
    <property type="entry name" value="Chondroitin AC/alginate lyase"/>
    <property type="match status" value="1"/>
</dbReference>
<dbReference type="PROSITE" id="PS51257">
    <property type="entry name" value="PROKAR_LIPOPROTEIN"/>
    <property type="match status" value="1"/>
</dbReference>
<dbReference type="EMBL" id="JACIER010000002">
    <property type="protein sequence ID" value="MBB4042871.1"/>
    <property type="molecule type" value="Genomic_DNA"/>
</dbReference>
<dbReference type="GO" id="GO:0015021">
    <property type="term" value="F:heparin-sulfate lyase activity"/>
    <property type="evidence" value="ECO:0007669"/>
    <property type="project" value="UniProtKB-EC"/>
</dbReference>
<protein>
    <submittedName>
        <fullName evidence="7">Heparan-sulfate lyase</fullName>
        <ecNumber evidence="7">4.2.2.8</ecNumber>
    </submittedName>
</protein>
<evidence type="ECO:0000256" key="1">
    <source>
        <dbReference type="ARBA" id="ARBA00004418"/>
    </source>
</evidence>
<keyword evidence="8" id="KW-1185">Reference proteome</keyword>
<dbReference type="NCBIfam" id="NF045572">
    <property type="entry name" value="Hepsulflyase_bctds"/>
    <property type="match status" value="1"/>
</dbReference>
<organism evidence="7 8">
    <name type="scientific">Bacteroides reticulotermitis</name>
    <dbReference type="NCBI Taxonomy" id="1133319"/>
    <lineage>
        <taxon>Bacteria</taxon>
        <taxon>Pseudomonadati</taxon>
        <taxon>Bacteroidota</taxon>
        <taxon>Bacteroidia</taxon>
        <taxon>Bacteroidales</taxon>
        <taxon>Bacteroidaceae</taxon>
        <taxon>Bacteroides</taxon>
    </lineage>
</organism>
<dbReference type="InterPro" id="IPR012480">
    <property type="entry name" value="Hepar_II_III_C"/>
</dbReference>
<dbReference type="PANTHER" id="PTHR39210:SF1">
    <property type="entry name" value="HEPARIN-SULFATE LYASE"/>
    <property type="match status" value="1"/>
</dbReference>
<reference evidence="7" key="1">
    <citation type="submission" date="2020-08" db="EMBL/GenBank/DDBJ databases">
        <title>Genomic Encyclopedia of Type Strains, Phase IV (KMG-IV): sequencing the most valuable type-strain genomes for metagenomic binning, comparative biology and taxonomic classification.</title>
        <authorList>
            <person name="Goeker M."/>
        </authorList>
    </citation>
    <scope>NUCLEOTIDE SEQUENCE [LARGE SCALE GENOMIC DNA]</scope>
    <source>
        <strain evidence="7">DSM 105720</strain>
    </source>
</reference>
<dbReference type="GO" id="GO:0042597">
    <property type="term" value="C:periplasmic space"/>
    <property type="evidence" value="ECO:0007669"/>
    <property type="project" value="UniProtKB-SubCell"/>
</dbReference>
<dbReference type="EC" id="4.2.2.8" evidence="7"/>
<evidence type="ECO:0000256" key="4">
    <source>
        <dbReference type="ARBA" id="ARBA00023239"/>
    </source>
</evidence>
<evidence type="ECO:0000256" key="3">
    <source>
        <dbReference type="ARBA" id="ARBA00022764"/>
    </source>
</evidence>
<keyword evidence="2" id="KW-0732">Signal</keyword>
<evidence type="ECO:0000256" key="2">
    <source>
        <dbReference type="ARBA" id="ARBA00022729"/>
    </source>
</evidence>
<dbReference type="Pfam" id="PF07940">
    <property type="entry name" value="Hepar_II_III_C"/>
    <property type="match status" value="1"/>
</dbReference>
<feature type="domain" description="Heparin-sulfate lyase N-terminal" evidence="6">
    <location>
        <begin position="49"/>
        <end position="402"/>
    </location>
</feature>
<dbReference type="Pfam" id="PF16889">
    <property type="entry name" value="Hepar_II_III_N"/>
    <property type="match status" value="1"/>
</dbReference>
<comment type="subcellular location">
    <subcellularLocation>
        <location evidence="1">Periplasm</location>
    </subcellularLocation>
</comment>
<sequence length="708" mass="80990">MKNIFFICLFALFAFTGCTDDDEDLYTGGDIDINLLPEPKPNEVVNSKIFDVINLDYPGLEKVKEYYEAGEHYYAANELLKYYRNRTHVVNPNINLLNPWISPFDQNIAEQAVDNRFYIRNFKESEENGKEVYYSFLKDGKIDWEFVPKGITDQEFMSQKHRHQWMLPQAKAYRITQDEKFIQSWITVYSDWLTTFPAPEGTVSKNNVQWYALQPAERVLDQIDIMAYFIQSANFTPEWLSTFLTAFSDEVECVRNNYYTDGSNIYVTQVQAITTAAILMPEFKNSADWLNEGTQRITEQITAQFLADGVQNELDPSYHLGVVSGFYNIYQIAQLNDKLSLFPSTYIEQLKKAARFVMDVIYPDYSIDNFNDTRSASYTKNVLLRNLRQYAEMFPDDPEIKWMATEGKQGEAPAELIQVYSASGYYMLRSAWGKNSTQMILKNNNNPDNKWHCQPDNGTFGLYRNGRNFCPDAGVYSYGGTSESNAERAAFRATKMHNTMTREEANIADGYMNGKFLKMDSQNGVDVLVTENKSYSDLTHRRAVFFVNKEFFVLVDEGYGAGSTPLVNLNFSLCPTKEDVVIDANVSGYQYGAHTVFADNNNMLFKTFVETTTDYKAKENTTYVSNKLQEKSGQRRFYQVSTRKPASGAARFITVIHPFGAASDAENLIIDAKFTDNEGKQPGTFHENGASVEVKINQKAYNLSYTLN</sequence>
<dbReference type="RefSeq" id="WP_044163951.1">
    <property type="nucleotide sequence ID" value="NZ_JACIER010000002.1"/>
</dbReference>
<dbReference type="PANTHER" id="PTHR39210">
    <property type="entry name" value="HEPARIN-SULFATE LYASE"/>
    <property type="match status" value="1"/>
</dbReference>
<gene>
    <name evidence="7" type="ORF">GGR06_000636</name>
</gene>
<keyword evidence="3" id="KW-0574">Periplasm</keyword>
<dbReference type="Gene3D" id="2.70.98.70">
    <property type="match status" value="1"/>
</dbReference>
<dbReference type="AlphaFoldDB" id="A0A840CVI0"/>
<dbReference type="SUPFAM" id="SSF48230">
    <property type="entry name" value="Chondroitin AC/alginate lyase"/>
    <property type="match status" value="1"/>
</dbReference>
<dbReference type="InterPro" id="IPR054646">
    <property type="entry name" value="HepC"/>
</dbReference>
<comment type="caution">
    <text evidence="7">The sequence shown here is derived from an EMBL/GenBank/DDBJ whole genome shotgun (WGS) entry which is preliminary data.</text>
</comment>
<proteinExistence type="predicted"/>
<name>A0A840CVI0_9BACE</name>
<accession>A0A840CVI0</accession>
<evidence type="ECO:0000259" key="5">
    <source>
        <dbReference type="Pfam" id="PF07940"/>
    </source>
</evidence>
<evidence type="ECO:0000313" key="7">
    <source>
        <dbReference type="EMBL" id="MBB4042871.1"/>
    </source>
</evidence>
<keyword evidence="4 7" id="KW-0456">Lyase</keyword>
<dbReference type="InterPro" id="IPR031680">
    <property type="entry name" value="Hepar_II_III_N"/>
</dbReference>